<dbReference type="EMBL" id="QHLZ01000015">
    <property type="protein sequence ID" value="PXA64125.1"/>
    <property type="molecule type" value="Genomic_DNA"/>
</dbReference>
<dbReference type="Proteomes" id="UP000246303">
    <property type="component" value="Unassembled WGS sequence"/>
</dbReference>
<keyword evidence="3" id="KW-1185">Reference proteome</keyword>
<evidence type="ECO:0000313" key="2">
    <source>
        <dbReference type="EMBL" id="PXA64125.1"/>
    </source>
</evidence>
<dbReference type="OrthoDB" id="4775046at2"/>
<name>A0A2V3DMF9_9MICC</name>
<evidence type="ECO:0000313" key="3">
    <source>
        <dbReference type="Proteomes" id="UP000246303"/>
    </source>
</evidence>
<dbReference type="Pfam" id="PF20059">
    <property type="entry name" value="DUF6458"/>
    <property type="match status" value="1"/>
</dbReference>
<dbReference type="RefSeq" id="WP_110107568.1">
    <property type="nucleotide sequence ID" value="NZ_JACBZZ010000001.1"/>
</dbReference>
<reference evidence="2 3" key="1">
    <citation type="submission" date="2018-05" db="EMBL/GenBank/DDBJ databases">
        <title>Genetic diversity of glacier-inhabiting Cryobacterium bacteria in China and description of Cryobacterium mengkeensis sp. nov. and Arthrobacter glacialis sp. nov.</title>
        <authorList>
            <person name="Liu Q."/>
            <person name="Xin Y.-H."/>
        </authorList>
    </citation>
    <scope>NUCLEOTIDE SEQUENCE [LARGE SCALE GENOMIC DNA]</scope>
    <source>
        <strain evidence="2 3">GP3</strain>
    </source>
</reference>
<dbReference type="InterPro" id="IPR045597">
    <property type="entry name" value="DUF6458"/>
</dbReference>
<accession>A0A2V3DMF9</accession>
<sequence>MSIGSGIFLVVIGAVLRFALNMELSWIDLDLVGNILMGAGVVVFVLGLVFMFRKRRSVSTRRTVVNPQEGVNEVRRTDRIDDTQL</sequence>
<gene>
    <name evidence="2" type="ORF">CVS29_16640</name>
</gene>
<proteinExistence type="predicted"/>
<evidence type="ECO:0000259" key="1">
    <source>
        <dbReference type="Pfam" id="PF20059"/>
    </source>
</evidence>
<dbReference type="AlphaFoldDB" id="A0A2V3DMF9"/>
<protein>
    <recommendedName>
        <fullName evidence="1">DUF6458 domain-containing protein</fullName>
    </recommendedName>
</protein>
<comment type="caution">
    <text evidence="2">The sequence shown here is derived from an EMBL/GenBank/DDBJ whole genome shotgun (WGS) entry which is preliminary data.</text>
</comment>
<feature type="domain" description="DUF6458" evidence="1">
    <location>
        <begin position="1"/>
        <end position="76"/>
    </location>
</feature>
<organism evidence="2 3">
    <name type="scientific">Arthrobacter psychrochitiniphilus</name>
    <dbReference type="NCBI Taxonomy" id="291045"/>
    <lineage>
        <taxon>Bacteria</taxon>
        <taxon>Bacillati</taxon>
        <taxon>Actinomycetota</taxon>
        <taxon>Actinomycetes</taxon>
        <taxon>Micrococcales</taxon>
        <taxon>Micrococcaceae</taxon>
        <taxon>Arthrobacter</taxon>
    </lineage>
</organism>